<accession>A0A560EWM6</accession>
<gene>
    <name evidence="1" type="ORF">FBZ89_1205</name>
</gene>
<evidence type="ECO:0000313" key="2">
    <source>
        <dbReference type="Proteomes" id="UP000319859"/>
    </source>
</evidence>
<protein>
    <submittedName>
        <fullName evidence="1">Uncharacterized protein</fullName>
    </submittedName>
</protein>
<organism evidence="1 2">
    <name type="scientific">Nitrospirillum amazonense</name>
    <dbReference type="NCBI Taxonomy" id="28077"/>
    <lineage>
        <taxon>Bacteria</taxon>
        <taxon>Pseudomonadati</taxon>
        <taxon>Pseudomonadota</taxon>
        <taxon>Alphaproteobacteria</taxon>
        <taxon>Rhodospirillales</taxon>
        <taxon>Azospirillaceae</taxon>
        <taxon>Nitrospirillum</taxon>
    </lineage>
</organism>
<reference evidence="1 2" key="1">
    <citation type="submission" date="2019-06" db="EMBL/GenBank/DDBJ databases">
        <title>Genomic Encyclopedia of Type Strains, Phase IV (KMG-V): Genome sequencing to study the core and pangenomes of soil and plant-associated prokaryotes.</title>
        <authorList>
            <person name="Whitman W."/>
        </authorList>
    </citation>
    <scope>NUCLEOTIDE SEQUENCE [LARGE SCALE GENOMIC DNA]</scope>
    <source>
        <strain evidence="1 2">BR 11880</strain>
    </source>
</reference>
<proteinExistence type="predicted"/>
<evidence type="ECO:0000313" key="1">
    <source>
        <dbReference type="EMBL" id="TWB13665.1"/>
    </source>
</evidence>
<dbReference type="EMBL" id="VITN01000020">
    <property type="protein sequence ID" value="TWB13665.1"/>
    <property type="molecule type" value="Genomic_DNA"/>
</dbReference>
<dbReference type="OrthoDB" id="5295469at2"/>
<comment type="caution">
    <text evidence="1">The sequence shown here is derived from an EMBL/GenBank/DDBJ whole genome shotgun (WGS) entry which is preliminary data.</text>
</comment>
<name>A0A560EWM6_9PROT</name>
<dbReference type="RefSeq" id="WP_145752807.1">
    <property type="nucleotide sequence ID" value="NZ_VITN01000020.1"/>
</dbReference>
<dbReference type="AlphaFoldDB" id="A0A560EWM6"/>
<sequence>MGLMERFSVDTIAPEQRRECWNDIIAQAFPNVAVDPRDEDFTAHLVRQPPRLPRRPLAA</sequence>
<dbReference type="Proteomes" id="UP000319859">
    <property type="component" value="Unassembled WGS sequence"/>
</dbReference>